<dbReference type="AlphaFoldDB" id="A0AAV7MM96"/>
<protein>
    <submittedName>
        <fullName evidence="2">Uncharacterized protein</fullName>
    </submittedName>
</protein>
<evidence type="ECO:0000313" key="2">
    <source>
        <dbReference type="EMBL" id="KAJ1104501.1"/>
    </source>
</evidence>
<gene>
    <name evidence="2" type="ORF">NDU88_001912</name>
</gene>
<proteinExistence type="predicted"/>
<sequence length="85" mass="9216">MQEDSQRDVVRSLEAQHSWGNATAADPVRSNRGGAERIAEDGDGVDERLRTGLPRILMTQALPLAASALDPAARDWGPERRPPGE</sequence>
<organism evidence="2 3">
    <name type="scientific">Pleurodeles waltl</name>
    <name type="common">Iberian ribbed newt</name>
    <dbReference type="NCBI Taxonomy" id="8319"/>
    <lineage>
        <taxon>Eukaryota</taxon>
        <taxon>Metazoa</taxon>
        <taxon>Chordata</taxon>
        <taxon>Craniata</taxon>
        <taxon>Vertebrata</taxon>
        <taxon>Euteleostomi</taxon>
        <taxon>Amphibia</taxon>
        <taxon>Batrachia</taxon>
        <taxon>Caudata</taxon>
        <taxon>Salamandroidea</taxon>
        <taxon>Salamandridae</taxon>
        <taxon>Pleurodelinae</taxon>
        <taxon>Pleurodeles</taxon>
    </lineage>
</organism>
<dbReference type="EMBL" id="JANPWB010000013">
    <property type="protein sequence ID" value="KAJ1104501.1"/>
    <property type="molecule type" value="Genomic_DNA"/>
</dbReference>
<feature type="compositionally biased region" description="Basic and acidic residues" evidence="1">
    <location>
        <begin position="34"/>
        <end position="46"/>
    </location>
</feature>
<reference evidence="2" key="1">
    <citation type="journal article" date="2022" name="bioRxiv">
        <title>Sequencing and chromosome-scale assembly of the giantPleurodeles waltlgenome.</title>
        <authorList>
            <person name="Brown T."/>
            <person name="Elewa A."/>
            <person name="Iarovenko S."/>
            <person name="Subramanian E."/>
            <person name="Araus A.J."/>
            <person name="Petzold A."/>
            <person name="Susuki M."/>
            <person name="Suzuki K.-i.T."/>
            <person name="Hayashi T."/>
            <person name="Toyoda A."/>
            <person name="Oliveira C."/>
            <person name="Osipova E."/>
            <person name="Leigh N.D."/>
            <person name="Simon A."/>
            <person name="Yun M.H."/>
        </authorList>
    </citation>
    <scope>NUCLEOTIDE SEQUENCE</scope>
    <source>
        <strain evidence="2">20211129_DDA</strain>
        <tissue evidence="2">Liver</tissue>
    </source>
</reference>
<dbReference type="Proteomes" id="UP001066276">
    <property type="component" value="Chromosome 9"/>
</dbReference>
<evidence type="ECO:0000256" key="1">
    <source>
        <dbReference type="SAM" id="MobiDB-lite"/>
    </source>
</evidence>
<name>A0AAV7MM96_PLEWA</name>
<feature type="compositionally biased region" description="Basic and acidic residues" evidence="1">
    <location>
        <begin position="1"/>
        <end position="11"/>
    </location>
</feature>
<comment type="caution">
    <text evidence="2">The sequence shown here is derived from an EMBL/GenBank/DDBJ whole genome shotgun (WGS) entry which is preliminary data.</text>
</comment>
<accession>A0AAV7MM96</accession>
<keyword evidence="3" id="KW-1185">Reference proteome</keyword>
<feature type="region of interest" description="Disordered" evidence="1">
    <location>
        <begin position="1"/>
        <end position="46"/>
    </location>
</feature>
<evidence type="ECO:0000313" key="3">
    <source>
        <dbReference type="Proteomes" id="UP001066276"/>
    </source>
</evidence>